<dbReference type="NCBIfam" id="TIGR01730">
    <property type="entry name" value="RND_mfp"/>
    <property type="match status" value="1"/>
</dbReference>
<reference evidence="5 6" key="1">
    <citation type="journal article" date="2018" name="ISME J.">
        <title>Endosymbiont genomes yield clues of tubeworm success.</title>
        <authorList>
            <person name="Li Y."/>
            <person name="Liles M.R."/>
            <person name="Halanych K.M."/>
        </authorList>
    </citation>
    <scope>NUCLEOTIDE SEQUENCE [LARGE SCALE GENOMIC DNA]</scope>
    <source>
        <strain evidence="5">A1462</strain>
    </source>
</reference>
<dbReference type="Proteomes" id="UP000254771">
    <property type="component" value="Unassembled WGS sequence"/>
</dbReference>
<evidence type="ECO:0000313" key="5">
    <source>
        <dbReference type="EMBL" id="RDH87115.1"/>
    </source>
</evidence>
<evidence type="ECO:0000256" key="1">
    <source>
        <dbReference type="ARBA" id="ARBA00009477"/>
    </source>
</evidence>
<dbReference type="EMBL" id="QFXE01000007">
    <property type="protein sequence ID" value="RDH87115.1"/>
    <property type="molecule type" value="Genomic_DNA"/>
</dbReference>
<dbReference type="AlphaFoldDB" id="A0A370DQA0"/>
<name>A0A370DQA0_9GAMM</name>
<comment type="caution">
    <text evidence="5">The sequence shown here is derived from an EMBL/GenBank/DDBJ whole genome shotgun (WGS) entry which is preliminary data.</text>
</comment>
<feature type="chain" id="PRO_5016562931" evidence="3">
    <location>
        <begin position="22"/>
        <end position="257"/>
    </location>
</feature>
<evidence type="ECO:0000259" key="4">
    <source>
        <dbReference type="Pfam" id="PF25917"/>
    </source>
</evidence>
<feature type="signal peptide" evidence="3">
    <location>
        <begin position="1"/>
        <end position="21"/>
    </location>
</feature>
<gene>
    <name evidence="5" type="ORF">DIZ78_06405</name>
</gene>
<dbReference type="Gene3D" id="2.40.50.100">
    <property type="match status" value="1"/>
</dbReference>
<comment type="similarity">
    <text evidence="1">Belongs to the membrane fusion protein (MFP) (TC 8.A.1) family.</text>
</comment>
<accession>A0A370DQA0</accession>
<feature type="domain" description="Multidrug resistance protein MdtA-like barrel-sandwich hybrid" evidence="4">
    <location>
        <begin position="34"/>
        <end position="166"/>
    </location>
</feature>
<evidence type="ECO:0000313" key="6">
    <source>
        <dbReference type="Proteomes" id="UP000254771"/>
    </source>
</evidence>
<keyword evidence="3" id="KW-0732">Signal</keyword>
<feature type="coiled-coil region" evidence="2">
    <location>
        <begin position="73"/>
        <end position="100"/>
    </location>
</feature>
<evidence type="ECO:0000256" key="2">
    <source>
        <dbReference type="SAM" id="Coils"/>
    </source>
</evidence>
<dbReference type="Gene3D" id="2.40.30.170">
    <property type="match status" value="1"/>
</dbReference>
<dbReference type="GO" id="GO:1990281">
    <property type="term" value="C:efflux pump complex"/>
    <property type="evidence" value="ECO:0007669"/>
    <property type="project" value="TreeGrafter"/>
</dbReference>
<dbReference type="InterPro" id="IPR058625">
    <property type="entry name" value="MdtA-like_BSH"/>
</dbReference>
<protein>
    <submittedName>
        <fullName evidence="5">Efflux RND transporter periplasmic adaptor subunit</fullName>
    </submittedName>
</protein>
<dbReference type="Gene3D" id="1.10.287.470">
    <property type="entry name" value="Helix hairpin bin"/>
    <property type="match status" value="1"/>
</dbReference>
<sequence length="257" mass="28394">MKRMIRVVVCCGMLFCGTLQAQDLDAQLEWQQRIELGTVVNGVVGRVNVTAGEPVTRGALLVELDQRPLQARLVKAVAQKEAAKQQMDEAKRELDRSLELYDRTLLSDHERQLAEIDAAKADAYLREAEAELTLIKLAREYSRIKAPFNGRVLVVNVQQGQAVVNRLQIMPLVVMVNDRQMKAVTAVDSEMAARLRPGQAAKVGVHGEWLPGVIQSVGLEPMAGSGTPRHYRLVVGFKTPKGQQLRLGEKAVVRIDG</sequence>
<evidence type="ECO:0000256" key="3">
    <source>
        <dbReference type="SAM" id="SignalP"/>
    </source>
</evidence>
<keyword evidence="6" id="KW-1185">Reference proteome</keyword>
<dbReference type="Pfam" id="PF25917">
    <property type="entry name" value="BSH_RND"/>
    <property type="match status" value="1"/>
</dbReference>
<dbReference type="PANTHER" id="PTHR30469:SF15">
    <property type="entry name" value="HLYD FAMILY OF SECRETION PROTEINS"/>
    <property type="match status" value="1"/>
</dbReference>
<proteinExistence type="inferred from homology"/>
<keyword evidence="2" id="KW-0175">Coiled coil</keyword>
<dbReference type="InterPro" id="IPR006143">
    <property type="entry name" value="RND_pump_MFP"/>
</dbReference>
<organism evidence="5 6">
    <name type="scientific">endosymbiont of Escarpia spicata</name>
    <dbReference type="NCBI Taxonomy" id="2200908"/>
    <lineage>
        <taxon>Bacteria</taxon>
        <taxon>Pseudomonadati</taxon>
        <taxon>Pseudomonadota</taxon>
        <taxon>Gammaproteobacteria</taxon>
        <taxon>sulfur-oxidizing symbionts</taxon>
    </lineage>
</organism>
<dbReference type="GO" id="GO:0015562">
    <property type="term" value="F:efflux transmembrane transporter activity"/>
    <property type="evidence" value="ECO:0007669"/>
    <property type="project" value="TreeGrafter"/>
</dbReference>
<dbReference type="SUPFAM" id="SSF111369">
    <property type="entry name" value="HlyD-like secretion proteins"/>
    <property type="match status" value="1"/>
</dbReference>
<dbReference type="PANTHER" id="PTHR30469">
    <property type="entry name" value="MULTIDRUG RESISTANCE PROTEIN MDTA"/>
    <property type="match status" value="1"/>
</dbReference>